<feature type="region of interest" description="Disordered" evidence="1">
    <location>
        <begin position="1"/>
        <end position="35"/>
    </location>
</feature>
<dbReference type="EMBL" id="SRLO01000060">
    <property type="protein sequence ID" value="TNN79822.1"/>
    <property type="molecule type" value="Genomic_DNA"/>
</dbReference>
<comment type="caution">
    <text evidence="2">The sequence shown here is derived from an EMBL/GenBank/DDBJ whole genome shotgun (WGS) entry which is preliminary data.</text>
</comment>
<evidence type="ECO:0000313" key="2">
    <source>
        <dbReference type="EMBL" id="TNN79822.1"/>
    </source>
</evidence>
<protein>
    <submittedName>
        <fullName evidence="2">Uncharacterized protein</fullName>
    </submittedName>
</protein>
<organism evidence="2 3">
    <name type="scientific">Liparis tanakae</name>
    <name type="common">Tanaka's snailfish</name>
    <dbReference type="NCBI Taxonomy" id="230148"/>
    <lineage>
        <taxon>Eukaryota</taxon>
        <taxon>Metazoa</taxon>
        <taxon>Chordata</taxon>
        <taxon>Craniata</taxon>
        <taxon>Vertebrata</taxon>
        <taxon>Euteleostomi</taxon>
        <taxon>Actinopterygii</taxon>
        <taxon>Neopterygii</taxon>
        <taxon>Teleostei</taxon>
        <taxon>Neoteleostei</taxon>
        <taxon>Acanthomorphata</taxon>
        <taxon>Eupercaria</taxon>
        <taxon>Perciformes</taxon>
        <taxon>Cottioidei</taxon>
        <taxon>Cottales</taxon>
        <taxon>Liparidae</taxon>
        <taxon>Liparis</taxon>
    </lineage>
</organism>
<gene>
    <name evidence="2" type="ORF">EYF80_009859</name>
</gene>
<dbReference type="Proteomes" id="UP000314294">
    <property type="component" value="Unassembled WGS sequence"/>
</dbReference>
<reference evidence="2 3" key="1">
    <citation type="submission" date="2019-03" db="EMBL/GenBank/DDBJ databases">
        <title>First draft genome of Liparis tanakae, snailfish: a comprehensive survey of snailfish specific genes.</title>
        <authorList>
            <person name="Kim W."/>
            <person name="Song I."/>
            <person name="Jeong J.-H."/>
            <person name="Kim D."/>
            <person name="Kim S."/>
            <person name="Ryu S."/>
            <person name="Song J.Y."/>
            <person name="Lee S.K."/>
        </authorList>
    </citation>
    <scope>NUCLEOTIDE SEQUENCE [LARGE SCALE GENOMIC DNA]</scope>
    <source>
        <tissue evidence="2">Muscle</tissue>
    </source>
</reference>
<proteinExistence type="predicted"/>
<evidence type="ECO:0000313" key="3">
    <source>
        <dbReference type="Proteomes" id="UP000314294"/>
    </source>
</evidence>
<name>A0A4Z2IRF8_9TELE</name>
<sequence length="88" mass="9519">MLLHTGLTKEGGGEGIRVGLQSSRKKVEQPPPGRRSVHAVTLRVALQASVWDASATACRFPLAERGRLDRGNFLCSQERTATAPPVIR</sequence>
<accession>A0A4Z2IRF8</accession>
<dbReference type="AlphaFoldDB" id="A0A4Z2IRF8"/>
<evidence type="ECO:0000256" key="1">
    <source>
        <dbReference type="SAM" id="MobiDB-lite"/>
    </source>
</evidence>
<keyword evidence="3" id="KW-1185">Reference proteome</keyword>